<sequence length="151" mass="17125">MLIIVLAIATFFIIPIFRFLFPLECEHGKAKPEKKATKAGDVFSIWNYDGRIAFEDMIEATEDFDIKYCIGTGGYASVYRAQLPNGRAVALKKLHMMVILFLWECIGQDSQGSILMTNEPKDLDYSCLFQFGQGVCVEMHASYPEVKLKRP</sequence>
<protein>
    <submittedName>
        <fullName evidence="1">Uncharacterized protein</fullName>
    </submittedName>
</protein>
<gene>
    <name evidence="1" type="ORF">Pint_19314</name>
</gene>
<name>A0ACC0YWV5_9ROSI</name>
<accession>A0ACC0YWV5</accession>
<evidence type="ECO:0000313" key="2">
    <source>
        <dbReference type="Proteomes" id="UP001163603"/>
    </source>
</evidence>
<reference evidence="2" key="1">
    <citation type="journal article" date="2023" name="G3 (Bethesda)">
        <title>Genome assembly and association tests identify interacting loci associated with vigor, precocity, and sex in interspecific pistachio rootstocks.</title>
        <authorList>
            <person name="Palmer W."/>
            <person name="Jacygrad E."/>
            <person name="Sagayaradj S."/>
            <person name="Cavanaugh K."/>
            <person name="Han R."/>
            <person name="Bertier L."/>
            <person name="Beede B."/>
            <person name="Kafkas S."/>
            <person name="Golino D."/>
            <person name="Preece J."/>
            <person name="Michelmore R."/>
        </authorList>
    </citation>
    <scope>NUCLEOTIDE SEQUENCE [LARGE SCALE GENOMIC DNA]</scope>
</reference>
<organism evidence="1 2">
    <name type="scientific">Pistacia integerrima</name>
    <dbReference type="NCBI Taxonomy" id="434235"/>
    <lineage>
        <taxon>Eukaryota</taxon>
        <taxon>Viridiplantae</taxon>
        <taxon>Streptophyta</taxon>
        <taxon>Embryophyta</taxon>
        <taxon>Tracheophyta</taxon>
        <taxon>Spermatophyta</taxon>
        <taxon>Magnoliopsida</taxon>
        <taxon>eudicotyledons</taxon>
        <taxon>Gunneridae</taxon>
        <taxon>Pentapetalae</taxon>
        <taxon>rosids</taxon>
        <taxon>malvids</taxon>
        <taxon>Sapindales</taxon>
        <taxon>Anacardiaceae</taxon>
        <taxon>Pistacia</taxon>
    </lineage>
</organism>
<proteinExistence type="predicted"/>
<dbReference type="Proteomes" id="UP001163603">
    <property type="component" value="Chromosome 4"/>
</dbReference>
<dbReference type="EMBL" id="CM047739">
    <property type="protein sequence ID" value="KAJ0041870.1"/>
    <property type="molecule type" value="Genomic_DNA"/>
</dbReference>
<evidence type="ECO:0000313" key="1">
    <source>
        <dbReference type="EMBL" id="KAJ0041870.1"/>
    </source>
</evidence>
<comment type="caution">
    <text evidence="1">The sequence shown here is derived from an EMBL/GenBank/DDBJ whole genome shotgun (WGS) entry which is preliminary data.</text>
</comment>
<keyword evidence="2" id="KW-1185">Reference proteome</keyword>